<reference evidence="1 2" key="1">
    <citation type="journal article" date="2005" name="Proc. Natl. Acad. Sci. U.S.A.">
        <title>The complete genomes and proteomes of 27 Staphylococcus aureus bacteriophages.</title>
        <authorList>
            <person name="Kwan T."/>
            <person name="Liu J."/>
            <person name="Dubow M."/>
            <person name="Gros P."/>
            <person name="Pelletier J."/>
        </authorList>
    </citation>
    <scope>NUCLEOTIDE SEQUENCE</scope>
</reference>
<protein>
    <submittedName>
        <fullName evidence="1">ORF089</fullName>
    </submittedName>
</protein>
<name>Q4ZC93_9CAUD</name>
<keyword evidence="2" id="KW-1185">Reference proteome</keyword>
<proteinExistence type="predicted"/>
<organism evidence="1 2">
    <name type="scientific">Staphylococcus phage 37</name>
    <dbReference type="NCBI Taxonomy" id="2936813"/>
    <lineage>
        <taxon>Viruses</taxon>
        <taxon>Duplodnaviria</taxon>
        <taxon>Heunggongvirae</taxon>
        <taxon>Uroviricota</taxon>
        <taxon>Caudoviricetes</taxon>
        <taxon>Azeredovirinae</taxon>
        <taxon>Phietavirus</taxon>
        <taxon>Phietavirus pv37</taxon>
    </lineage>
</organism>
<dbReference type="Proteomes" id="UP000000987">
    <property type="component" value="Segment"/>
</dbReference>
<accession>Q4ZC93</accession>
<dbReference type="EMBL" id="AY954958">
    <property type="protein sequence ID" value="AAX91329.1"/>
    <property type="molecule type" value="Genomic_DNA"/>
</dbReference>
<sequence length="62" mass="7460">MNFIDQTIFHSLCIFVFVKCIFDFSCKCHCAFELHFYIVIIDIQLIYLLDLHDDFSFITVLF</sequence>
<evidence type="ECO:0000313" key="2">
    <source>
        <dbReference type="Proteomes" id="UP000000987"/>
    </source>
</evidence>
<evidence type="ECO:0000313" key="1">
    <source>
        <dbReference type="EMBL" id="AAX91329.1"/>
    </source>
</evidence>